<accession>A0A1L9B3C1</accession>
<sequence length="75" mass="8237">MASDNRWANLVNTAFLLDQAPRRPGPEGLQPALAMIESALEVFPETVDPVEDFEGYAVRRLLLALNAALSESVRI</sequence>
<comment type="caution">
    <text evidence="1">The sequence shown here is derived from an EMBL/GenBank/DDBJ whole genome shotgun (WGS) entry which is preliminary data.</text>
</comment>
<evidence type="ECO:0000313" key="1">
    <source>
        <dbReference type="EMBL" id="OJH36758.1"/>
    </source>
</evidence>
<dbReference type="EMBL" id="MPIN01000009">
    <property type="protein sequence ID" value="OJH36758.1"/>
    <property type="molecule type" value="Genomic_DNA"/>
</dbReference>
<keyword evidence="2" id="KW-1185">Reference proteome</keyword>
<dbReference type="AlphaFoldDB" id="A0A1L9B3C1"/>
<reference evidence="1 2" key="2">
    <citation type="submission" date="2016-12" db="EMBL/GenBank/DDBJ databases">
        <title>Draft Genome Sequence of Cystobacter ferrugineus Strain Cbfe23.</title>
        <authorList>
            <person name="Akbar S."/>
            <person name="Dowd S.E."/>
            <person name="Stevens D.C."/>
        </authorList>
    </citation>
    <scope>NUCLEOTIDE SEQUENCE [LARGE SCALE GENOMIC DNA]</scope>
    <source>
        <strain evidence="1 2">Cbfe23</strain>
    </source>
</reference>
<name>A0A1L9B3C1_9BACT</name>
<dbReference type="STRING" id="83449.BON30_30080"/>
<dbReference type="Proteomes" id="UP000182229">
    <property type="component" value="Unassembled WGS sequence"/>
</dbReference>
<proteinExistence type="predicted"/>
<protein>
    <submittedName>
        <fullName evidence="1">Uncharacterized protein</fullName>
    </submittedName>
</protein>
<reference evidence="2" key="1">
    <citation type="submission" date="2016-11" db="EMBL/GenBank/DDBJ databases">
        <authorList>
            <person name="Shukria A."/>
            <person name="Stevens D.C."/>
        </authorList>
    </citation>
    <scope>NUCLEOTIDE SEQUENCE [LARGE SCALE GENOMIC DNA]</scope>
    <source>
        <strain evidence="2">Cbfe23</strain>
    </source>
</reference>
<gene>
    <name evidence="1" type="ORF">BON30_30080</name>
</gene>
<dbReference type="OrthoDB" id="5525837at2"/>
<evidence type="ECO:0000313" key="2">
    <source>
        <dbReference type="Proteomes" id="UP000182229"/>
    </source>
</evidence>
<dbReference type="RefSeq" id="WP_071901914.1">
    <property type="nucleotide sequence ID" value="NZ_MPIN01000009.1"/>
</dbReference>
<organism evidence="1 2">
    <name type="scientific">Cystobacter ferrugineus</name>
    <dbReference type="NCBI Taxonomy" id="83449"/>
    <lineage>
        <taxon>Bacteria</taxon>
        <taxon>Pseudomonadati</taxon>
        <taxon>Myxococcota</taxon>
        <taxon>Myxococcia</taxon>
        <taxon>Myxococcales</taxon>
        <taxon>Cystobacterineae</taxon>
        <taxon>Archangiaceae</taxon>
        <taxon>Cystobacter</taxon>
    </lineage>
</organism>